<dbReference type="AlphaFoldDB" id="A0A6J4JHQ0"/>
<dbReference type="Pfam" id="PF01656">
    <property type="entry name" value="CbiA"/>
    <property type="match status" value="1"/>
</dbReference>
<proteinExistence type="predicted"/>
<gene>
    <name evidence="2" type="ORF">AVDCRST_MAG10-3672</name>
</gene>
<dbReference type="SUPFAM" id="SSF52540">
    <property type="entry name" value="P-loop containing nucleoside triphosphate hydrolases"/>
    <property type="match status" value="1"/>
</dbReference>
<dbReference type="InterPro" id="IPR027417">
    <property type="entry name" value="P-loop_NTPase"/>
</dbReference>
<organism evidence="2">
    <name type="scientific">uncultured Acidimicrobiales bacterium</name>
    <dbReference type="NCBI Taxonomy" id="310071"/>
    <lineage>
        <taxon>Bacteria</taxon>
        <taxon>Bacillati</taxon>
        <taxon>Actinomycetota</taxon>
        <taxon>Acidimicrobiia</taxon>
        <taxon>Acidimicrobiales</taxon>
        <taxon>environmental samples</taxon>
    </lineage>
</organism>
<accession>A0A6J4JHQ0</accession>
<evidence type="ECO:0000313" key="2">
    <source>
        <dbReference type="EMBL" id="CAA9277377.1"/>
    </source>
</evidence>
<sequence>MTKIAVAGKGGSGKTTVAGVLARLMAEDGREVLTVDADENPNLGISLGLGVEGTYGIIGAREEMLLDGPAISSSMEDIVDRFAAEAGERLRIVQVRKFDQFRPG</sequence>
<dbReference type="EMBL" id="CADCTB010000221">
    <property type="protein sequence ID" value="CAA9277377.1"/>
    <property type="molecule type" value="Genomic_DNA"/>
</dbReference>
<dbReference type="Gene3D" id="3.40.50.300">
    <property type="entry name" value="P-loop containing nucleotide triphosphate hydrolases"/>
    <property type="match status" value="1"/>
</dbReference>
<protein>
    <recommendedName>
        <fullName evidence="1">CobQ/CobB/MinD/ParA nucleotide binding domain-containing protein</fullName>
    </recommendedName>
</protein>
<dbReference type="InterPro" id="IPR002586">
    <property type="entry name" value="CobQ/CobB/MinD/ParA_Nub-bd_dom"/>
</dbReference>
<evidence type="ECO:0000259" key="1">
    <source>
        <dbReference type="Pfam" id="PF01656"/>
    </source>
</evidence>
<reference evidence="2" key="1">
    <citation type="submission" date="2020-02" db="EMBL/GenBank/DDBJ databases">
        <authorList>
            <person name="Meier V. D."/>
        </authorList>
    </citation>
    <scope>NUCLEOTIDE SEQUENCE</scope>
    <source>
        <strain evidence="2">AVDCRST_MAG10</strain>
    </source>
</reference>
<name>A0A6J4JHQ0_9ACTN</name>
<feature type="domain" description="CobQ/CobB/MinD/ParA nucleotide binding" evidence="1">
    <location>
        <begin position="4"/>
        <end position="45"/>
    </location>
</feature>